<protein>
    <recommendedName>
        <fullName evidence="2">EF-hand domain-containing protein</fullName>
    </recommendedName>
</protein>
<dbReference type="SMART" id="SM00054">
    <property type="entry name" value="EFh"/>
    <property type="match status" value="2"/>
</dbReference>
<dbReference type="Pfam" id="PF13405">
    <property type="entry name" value="EF-hand_6"/>
    <property type="match status" value="1"/>
</dbReference>
<evidence type="ECO:0000313" key="3">
    <source>
        <dbReference type="EMBL" id="KAF8398329.1"/>
    </source>
</evidence>
<keyword evidence="1" id="KW-0106">Calcium</keyword>
<dbReference type="SUPFAM" id="SSF47473">
    <property type="entry name" value="EF-hand"/>
    <property type="match status" value="1"/>
</dbReference>
<accession>A0A835DFJ7</accession>
<dbReference type="InterPro" id="IPR002048">
    <property type="entry name" value="EF_hand_dom"/>
</dbReference>
<dbReference type="InterPro" id="IPR044590">
    <property type="entry name" value="CML48/49/50"/>
</dbReference>
<dbReference type="Gene3D" id="1.10.238.10">
    <property type="entry name" value="EF-hand"/>
    <property type="match status" value="1"/>
</dbReference>
<dbReference type="Proteomes" id="UP000655225">
    <property type="component" value="Unassembled WGS sequence"/>
</dbReference>
<feature type="domain" description="EF-hand" evidence="2">
    <location>
        <begin position="37"/>
        <end position="72"/>
    </location>
</feature>
<comment type="caution">
    <text evidence="3">The sequence shown here is derived from an EMBL/GenBank/DDBJ whole genome shotgun (WGS) entry which is preliminary data.</text>
</comment>
<reference evidence="3 4" key="1">
    <citation type="submission" date="2020-04" db="EMBL/GenBank/DDBJ databases">
        <title>Plant Genome Project.</title>
        <authorList>
            <person name="Zhang R.-G."/>
        </authorList>
    </citation>
    <scope>NUCLEOTIDE SEQUENCE [LARGE SCALE GENOMIC DNA]</scope>
    <source>
        <strain evidence="3">YNK0</strain>
        <tissue evidence="3">Leaf</tissue>
    </source>
</reference>
<evidence type="ECO:0000259" key="2">
    <source>
        <dbReference type="PROSITE" id="PS50222"/>
    </source>
</evidence>
<dbReference type="EMBL" id="JABCRI010000011">
    <property type="protein sequence ID" value="KAF8398329.1"/>
    <property type="molecule type" value="Genomic_DNA"/>
</dbReference>
<dbReference type="OrthoDB" id="186625at2759"/>
<organism evidence="3 4">
    <name type="scientific">Tetracentron sinense</name>
    <name type="common">Spur-leaf</name>
    <dbReference type="NCBI Taxonomy" id="13715"/>
    <lineage>
        <taxon>Eukaryota</taxon>
        <taxon>Viridiplantae</taxon>
        <taxon>Streptophyta</taxon>
        <taxon>Embryophyta</taxon>
        <taxon>Tracheophyta</taxon>
        <taxon>Spermatophyta</taxon>
        <taxon>Magnoliopsida</taxon>
        <taxon>Trochodendrales</taxon>
        <taxon>Trochodendraceae</taxon>
        <taxon>Tetracentron</taxon>
    </lineage>
</organism>
<dbReference type="PANTHER" id="PTHR46824:SF1">
    <property type="entry name" value="CALCIUM-BINDING PROTEIN CML49-RELATED"/>
    <property type="match status" value="1"/>
</dbReference>
<dbReference type="GO" id="GO:0005509">
    <property type="term" value="F:calcium ion binding"/>
    <property type="evidence" value="ECO:0007669"/>
    <property type="project" value="InterPro"/>
</dbReference>
<sequence>MAGYECVEAYATPHKNKQHGAGPSSFGSLVPSAFPPRTDRNVVMSFQMVDQDGNGFIDDKELQKALSSCRHNFNLRTVHLLMYLFTGTNTRVIGPQEFVSVYCGLQTWRALFDKFDRDRSGKIDASELREALQSLGYPQSPIIVELLVFKFDKSQSKKKAIGYDNFIECCLIVKGLSEKFKEMEIPCTGLATFKYETFMLTVLPFLIA</sequence>
<dbReference type="CDD" id="cd16180">
    <property type="entry name" value="EFh_PEF_Group_I"/>
    <property type="match status" value="1"/>
</dbReference>
<dbReference type="InterPro" id="IPR011992">
    <property type="entry name" value="EF-hand-dom_pair"/>
</dbReference>
<dbReference type="PROSITE" id="PS50222">
    <property type="entry name" value="EF_HAND_2"/>
    <property type="match status" value="2"/>
</dbReference>
<feature type="domain" description="EF-hand" evidence="2">
    <location>
        <begin position="103"/>
        <end position="138"/>
    </location>
</feature>
<dbReference type="PROSITE" id="PS00018">
    <property type="entry name" value="EF_HAND_1"/>
    <property type="match status" value="2"/>
</dbReference>
<dbReference type="Pfam" id="PF13202">
    <property type="entry name" value="EF-hand_5"/>
    <property type="match status" value="1"/>
</dbReference>
<evidence type="ECO:0000256" key="1">
    <source>
        <dbReference type="ARBA" id="ARBA00022837"/>
    </source>
</evidence>
<dbReference type="InterPro" id="IPR018247">
    <property type="entry name" value="EF_Hand_1_Ca_BS"/>
</dbReference>
<name>A0A835DFJ7_TETSI</name>
<keyword evidence="4" id="KW-1185">Reference proteome</keyword>
<dbReference type="PANTHER" id="PTHR46824">
    <property type="entry name" value="CALCIUM-BINDING PROTEIN CML48-RELATED"/>
    <property type="match status" value="1"/>
</dbReference>
<proteinExistence type="predicted"/>
<dbReference type="AlphaFoldDB" id="A0A835DFJ7"/>
<dbReference type="OMA" id="QFIVTCI"/>
<evidence type="ECO:0000313" key="4">
    <source>
        <dbReference type="Proteomes" id="UP000655225"/>
    </source>
</evidence>
<gene>
    <name evidence="3" type="ORF">HHK36_017256</name>
</gene>